<dbReference type="RefSeq" id="XP_070919123.1">
    <property type="nucleotide sequence ID" value="XM_071063022.1"/>
</dbReference>
<dbReference type="EMBL" id="BAAFSV010000004">
    <property type="protein sequence ID" value="GAB1317392.1"/>
    <property type="molecule type" value="Genomic_DNA"/>
</dbReference>
<gene>
    <name evidence="1" type="ORF">MFIFM68171_07602</name>
</gene>
<keyword evidence="2" id="KW-1185">Reference proteome</keyword>
<accession>A0ABQ0GHZ5</accession>
<evidence type="ECO:0000313" key="2">
    <source>
        <dbReference type="Proteomes" id="UP001628179"/>
    </source>
</evidence>
<protein>
    <submittedName>
        <fullName evidence="1">Uncharacterized protein</fullName>
    </submittedName>
</protein>
<sequence>MNTENVQPQPPGGQLPMGPPIQSWTVDGYPIVDGKYLDLSTGEIKTHEGLLTGGPPSLAVYWHNKLPKHQEQPFYAVSAFSQISVTDYLTRIGDLLRTGICTVDSLNATKYSVNLVILTQLSRNEFEEALLRHGLLYSGSNS</sequence>
<dbReference type="Proteomes" id="UP001628179">
    <property type="component" value="Unassembled WGS sequence"/>
</dbReference>
<comment type="caution">
    <text evidence="1">The sequence shown here is derived from an EMBL/GenBank/DDBJ whole genome shotgun (WGS) entry which is preliminary data.</text>
</comment>
<organism evidence="1 2">
    <name type="scientific">Madurella fahalii</name>
    <dbReference type="NCBI Taxonomy" id="1157608"/>
    <lineage>
        <taxon>Eukaryota</taxon>
        <taxon>Fungi</taxon>
        <taxon>Dikarya</taxon>
        <taxon>Ascomycota</taxon>
        <taxon>Pezizomycotina</taxon>
        <taxon>Sordariomycetes</taxon>
        <taxon>Sordariomycetidae</taxon>
        <taxon>Sordariales</taxon>
        <taxon>Sordariales incertae sedis</taxon>
        <taxon>Madurella</taxon>
    </lineage>
</organism>
<evidence type="ECO:0000313" key="1">
    <source>
        <dbReference type="EMBL" id="GAB1317392.1"/>
    </source>
</evidence>
<proteinExistence type="predicted"/>
<reference evidence="1 2" key="1">
    <citation type="submission" date="2024-09" db="EMBL/GenBank/DDBJ databases">
        <title>Itraconazole resistance in Madurella fahalii resulting from another homologue of gene encoding cytochrome P450 14-alpha sterol demethylase (CYP51).</title>
        <authorList>
            <person name="Yoshioka I."/>
            <person name="Fahal A.H."/>
            <person name="Kaneko S."/>
            <person name="Yaguchi T."/>
        </authorList>
    </citation>
    <scope>NUCLEOTIDE SEQUENCE [LARGE SCALE GENOMIC DNA]</scope>
    <source>
        <strain evidence="1 2">IFM 68171</strain>
    </source>
</reference>
<name>A0ABQ0GHZ5_9PEZI</name>
<dbReference type="GeneID" id="98178345"/>